<evidence type="ECO:0000313" key="1">
    <source>
        <dbReference type="EMBL" id="GAA3888050.1"/>
    </source>
</evidence>
<dbReference type="EMBL" id="BAABBM010000001">
    <property type="protein sequence ID" value="GAA3888050.1"/>
    <property type="molecule type" value="Genomic_DNA"/>
</dbReference>
<gene>
    <name evidence="1" type="ORF">GCM10022276_03960</name>
</gene>
<reference evidence="2" key="1">
    <citation type="journal article" date="2019" name="Int. J. Syst. Evol. Microbiol.">
        <title>The Global Catalogue of Microorganisms (GCM) 10K type strain sequencing project: providing services to taxonomists for standard genome sequencing and annotation.</title>
        <authorList>
            <consortium name="The Broad Institute Genomics Platform"/>
            <consortium name="The Broad Institute Genome Sequencing Center for Infectious Disease"/>
            <person name="Wu L."/>
            <person name="Ma J."/>
        </authorList>
    </citation>
    <scope>NUCLEOTIDE SEQUENCE [LARGE SCALE GENOMIC DNA]</scope>
    <source>
        <strain evidence="2">JCM 17543</strain>
    </source>
</reference>
<sequence>MTDRDPFAFRSVQELPGGFRKPDLVFPKGLVRTLEQDRHDLAAVRTEQNLGPRGKTLRSADRAVCPHDDDGFPLSMQVQASDAQTRPYCRDILGYP</sequence>
<evidence type="ECO:0000313" key="2">
    <source>
        <dbReference type="Proteomes" id="UP001500827"/>
    </source>
</evidence>
<accession>A0ABP7KX22</accession>
<keyword evidence="2" id="KW-1185">Reference proteome</keyword>
<comment type="caution">
    <text evidence="1">The sequence shown here is derived from an EMBL/GenBank/DDBJ whole genome shotgun (WGS) entry which is preliminary data.</text>
</comment>
<dbReference type="Proteomes" id="UP001500827">
    <property type="component" value="Unassembled WGS sequence"/>
</dbReference>
<organism evidence="1 2">
    <name type="scientific">Sphingomonas limnosediminicola</name>
    <dbReference type="NCBI Taxonomy" id="940133"/>
    <lineage>
        <taxon>Bacteria</taxon>
        <taxon>Pseudomonadati</taxon>
        <taxon>Pseudomonadota</taxon>
        <taxon>Alphaproteobacteria</taxon>
        <taxon>Sphingomonadales</taxon>
        <taxon>Sphingomonadaceae</taxon>
        <taxon>Sphingomonas</taxon>
    </lineage>
</organism>
<protein>
    <submittedName>
        <fullName evidence="1">Uncharacterized protein</fullName>
    </submittedName>
</protein>
<name>A0ABP7KX22_9SPHN</name>
<proteinExistence type="predicted"/>